<organism evidence="1">
    <name type="scientific">marine sediment metagenome</name>
    <dbReference type="NCBI Taxonomy" id="412755"/>
    <lineage>
        <taxon>unclassified sequences</taxon>
        <taxon>metagenomes</taxon>
        <taxon>ecological metagenomes</taxon>
    </lineage>
</organism>
<accession>A0A0F9EHD7</accession>
<feature type="non-terminal residue" evidence="1">
    <location>
        <position position="1"/>
    </location>
</feature>
<protein>
    <submittedName>
        <fullName evidence="1">Uncharacterized protein</fullName>
    </submittedName>
</protein>
<dbReference type="AlphaFoldDB" id="A0A0F9EHD7"/>
<gene>
    <name evidence="1" type="ORF">LCGC14_2367230</name>
</gene>
<proteinExistence type="predicted"/>
<name>A0A0F9EHD7_9ZZZZ</name>
<reference evidence="1" key="1">
    <citation type="journal article" date="2015" name="Nature">
        <title>Complex archaea that bridge the gap between prokaryotes and eukaryotes.</title>
        <authorList>
            <person name="Spang A."/>
            <person name="Saw J.H."/>
            <person name="Jorgensen S.L."/>
            <person name="Zaremba-Niedzwiedzka K."/>
            <person name="Martijn J."/>
            <person name="Lind A.E."/>
            <person name="van Eijk R."/>
            <person name="Schleper C."/>
            <person name="Guy L."/>
            <person name="Ettema T.J."/>
        </authorList>
    </citation>
    <scope>NUCLEOTIDE SEQUENCE</scope>
</reference>
<sequence>VIEFDNAAGGVDSVSITPGDKYSVAPGNYHRFSAAEKTTALEWYIGRSGGIVDIGDIIRADIGGVRKYGPKD</sequence>
<dbReference type="EMBL" id="LAZR01034815">
    <property type="protein sequence ID" value="KKL43000.1"/>
    <property type="molecule type" value="Genomic_DNA"/>
</dbReference>
<comment type="caution">
    <text evidence="1">The sequence shown here is derived from an EMBL/GenBank/DDBJ whole genome shotgun (WGS) entry which is preliminary data.</text>
</comment>
<evidence type="ECO:0000313" key="1">
    <source>
        <dbReference type="EMBL" id="KKL43000.1"/>
    </source>
</evidence>